<dbReference type="OrthoDB" id="10399410at2759"/>
<dbReference type="EMBL" id="ML119111">
    <property type="protein sequence ID" value="RPB15764.1"/>
    <property type="molecule type" value="Genomic_DNA"/>
</dbReference>
<accession>A0A3N4KYW8</accession>
<gene>
    <name evidence="1" type="ORF">P167DRAFT_532708</name>
</gene>
<name>A0A3N4KYW8_9PEZI</name>
<dbReference type="InParanoid" id="A0A3N4KYW8"/>
<keyword evidence="2" id="KW-1185">Reference proteome</keyword>
<evidence type="ECO:0000313" key="1">
    <source>
        <dbReference type="EMBL" id="RPB15764.1"/>
    </source>
</evidence>
<organism evidence="1 2">
    <name type="scientific">Morchella conica CCBAS932</name>
    <dbReference type="NCBI Taxonomy" id="1392247"/>
    <lineage>
        <taxon>Eukaryota</taxon>
        <taxon>Fungi</taxon>
        <taxon>Dikarya</taxon>
        <taxon>Ascomycota</taxon>
        <taxon>Pezizomycotina</taxon>
        <taxon>Pezizomycetes</taxon>
        <taxon>Pezizales</taxon>
        <taxon>Morchellaceae</taxon>
        <taxon>Morchella</taxon>
    </lineage>
</organism>
<protein>
    <submittedName>
        <fullName evidence="1">Uncharacterized protein</fullName>
    </submittedName>
</protein>
<sequence>MIDQTAPGPAAAFRSAVAYIVRNFISQQQQQRRARATTRDRLADQMRGAGAGELLHTRFSEVIRVFTSRTQTMRFVAMLKIMEFAKQLHEREVLVREYKNSTDRQERDVLEVVMDSLQLGGGVEHGPVPVVERPQVGGGAVARATVFLNDRGERIAAVTGEMRRIIIQGSTGFAPEVPDALLVEETYAFLGADENKGLGGWGVFQETMTMNPCFFQLVRIAVVTCIMNWYSISVADPCFDACEEDNKKA</sequence>
<proteinExistence type="predicted"/>
<reference evidence="1 2" key="1">
    <citation type="journal article" date="2018" name="Nat. Ecol. Evol.">
        <title>Pezizomycetes genomes reveal the molecular basis of ectomycorrhizal truffle lifestyle.</title>
        <authorList>
            <person name="Murat C."/>
            <person name="Payen T."/>
            <person name="Noel B."/>
            <person name="Kuo A."/>
            <person name="Morin E."/>
            <person name="Chen J."/>
            <person name="Kohler A."/>
            <person name="Krizsan K."/>
            <person name="Balestrini R."/>
            <person name="Da Silva C."/>
            <person name="Montanini B."/>
            <person name="Hainaut M."/>
            <person name="Levati E."/>
            <person name="Barry K.W."/>
            <person name="Belfiori B."/>
            <person name="Cichocki N."/>
            <person name="Clum A."/>
            <person name="Dockter R.B."/>
            <person name="Fauchery L."/>
            <person name="Guy J."/>
            <person name="Iotti M."/>
            <person name="Le Tacon F."/>
            <person name="Lindquist E.A."/>
            <person name="Lipzen A."/>
            <person name="Malagnac F."/>
            <person name="Mello A."/>
            <person name="Molinier V."/>
            <person name="Miyauchi S."/>
            <person name="Poulain J."/>
            <person name="Riccioni C."/>
            <person name="Rubini A."/>
            <person name="Sitrit Y."/>
            <person name="Splivallo R."/>
            <person name="Traeger S."/>
            <person name="Wang M."/>
            <person name="Zifcakova L."/>
            <person name="Wipf D."/>
            <person name="Zambonelli A."/>
            <person name="Paolocci F."/>
            <person name="Nowrousian M."/>
            <person name="Ottonello S."/>
            <person name="Baldrian P."/>
            <person name="Spatafora J.W."/>
            <person name="Henrissat B."/>
            <person name="Nagy L.G."/>
            <person name="Aury J.M."/>
            <person name="Wincker P."/>
            <person name="Grigoriev I.V."/>
            <person name="Bonfante P."/>
            <person name="Martin F.M."/>
        </authorList>
    </citation>
    <scope>NUCLEOTIDE SEQUENCE [LARGE SCALE GENOMIC DNA]</scope>
    <source>
        <strain evidence="1 2">CCBAS932</strain>
    </source>
</reference>
<dbReference type="Proteomes" id="UP000277580">
    <property type="component" value="Unassembled WGS sequence"/>
</dbReference>
<evidence type="ECO:0000313" key="2">
    <source>
        <dbReference type="Proteomes" id="UP000277580"/>
    </source>
</evidence>
<dbReference type="AlphaFoldDB" id="A0A3N4KYW8"/>